<evidence type="ECO:0000313" key="2">
    <source>
        <dbReference type="EMBL" id="MDP9794248.1"/>
    </source>
</evidence>
<dbReference type="SUPFAM" id="SSF51338">
    <property type="entry name" value="Composite domain of metallo-dependent hydrolases"/>
    <property type="match status" value="1"/>
</dbReference>
<evidence type="ECO:0000259" key="1">
    <source>
        <dbReference type="Pfam" id="PF01979"/>
    </source>
</evidence>
<dbReference type="Gene3D" id="3.30.110.90">
    <property type="entry name" value="Amidohydrolase"/>
    <property type="match status" value="1"/>
</dbReference>
<dbReference type="Gene3D" id="1.20.58.520">
    <property type="entry name" value="Amidohydrolase"/>
    <property type="match status" value="1"/>
</dbReference>
<dbReference type="Pfam" id="PF01979">
    <property type="entry name" value="Amidohydro_1"/>
    <property type="match status" value="1"/>
</dbReference>
<dbReference type="PANTHER" id="PTHR43135">
    <property type="entry name" value="ALPHA-D-RIBOSE 1-METHYLPHOSPHONATE 5-TRIPHOSPHATE DIPHOSPHATASE"/>
    <property type="match status" value="1"/>
</dbReference>
<gene>
    <name evidence="2" type="ORF">J2S43_002760</name>
</gene>
<keyword evidence="3" id="KW-1185">Reference proteome</keyword>
<dbReference type="PANTHER" id="PTHR43135:SF3">
    <property type="entry name" value="ALPHA-D-RIBOSE 1-METHYLPHOSPHONATE 5-TRIPHOSPHATE DIPHOSPHATASE"/>
    <property type="match status" value="1"/>
</dbReference>
<sequence length="74" mass="7870">MHEELALLTEAGLTPAEALHAATIAPARVFGLHDRGAVTPGLRTDLLLVDGDPATDIHATTRIRHVWIAGTRVV</sequence>
<name>A0ABT9MS80_9ACTN</name>
<accession>A0ABT9MS80</accession>
<evidence type="ECO:0000313" key="3">
    <source>
        <dbReference type="Proteomes" id="UP001240984"/>
    </source>
</evidence>
<dbReference type="RefSeq" id="WP_306829398.1">
    <property type="nucleotide sequence ID" value="NZ_JAUSRA010000001.1"/>
</dbReference>
<proteinExistence type="predicted"/>
<reference evidence="2 3" key="1">
    <citation type="submission" date="2023-07" db="EMBL/GenBank/DDBJ databases">
        <title>Sequencing the genomes of 1000 actinobacteria strains.</title>
        <authorList>
            <person name="Klenk H.-P."/>
        </authorList>
    </citation>
    <scope>NUCLEOTIDE SEQUENCE [LARGE SCALE GENOMIC DNA]</scope>
    <source>
        <strain evidence="2 3">DSM 44710</strain>
    </source>
</reference>
<organism evidence="2 3">
    <name type="scientific">Catenuloplanes nepalensis</name>
    <dbReference type="NCBI Taxonomy" id="587533"/>
    <lineage>
        <taxon>Bacteria</taxon>
        <taxon>Bacillati</taxon>
        <taxon>Actinomycetota</taxon>
        <taxon>Actinomycetes</taxon>
        <taxon>Micromonosporales</taxon>
        <taxon>Micromonosporaceae</taxon>
        <taxon>Catenuloplanes</taxon>
    </lineage>
</organism>
<dbReference type="Gene3D" id="2.30.40.10">
    <property type="entry name" value="Urease, subunit C, domain 1"/>
    <property type="match status" value="1"/>
</dbReference>
<dbReference type="EMBL" id="JAUSRA010000001">
    <property type="protein sequence ID" value="MDP9794248.1"/>
    <property type="molecule type" value="Genomic_DNA"/>
</dbReference>
<dbReference type="Proteomes" id="UP001240984">
    <property type="component" value="Unassembled WGS sequence"/>
</dbReference>
<dbReference type="InterPro" id="IPR006680">
    <property type="entry name" value="Amidohydro-rel"/>
</dbReference>
<feature type="domain" description="Amidohydrolase-related" evidence="1">
    <location>
        <begin position="2"/>
        <end position="73"/>
    </location>
</feature>
<protein>
    <submittedName>
        <fullName evidence="2">Imidazolonepropionase-like amidohydrolase</fullName>
    </submittedName>
</protein>
<comment type="caution">
    <text evidence="2">The sequence shown here is derived from an EMBL/GenBank/DDBJ whole genome shotgun (WGS) entry which is preliminary data.</text>
</comment>
<dbReference type="InterPro" id="IPR051781">
    <property type="entry name" value="Metallo-dep_Hydrolase"/>
</dbReference>
<dbReference type="InterPro" id="IPR011059">
    <property type="entry name" value="Metal-dep_hydrolase_composite"/>
</dbReference>